<proteinExistence type="predicted"/>
<organism evidence="1 2">
    <name type="scientific">Fusobacterium nucleatum subsp. polymorphum</name>
    <name type="common">Fusobacterium polymorphum</name>
    <dbReference type="NCBI Taxonomy" id="76857"/>
    <lineage>
        <taxon>Bacteria</taxon>
        <taxon>Fusobacteriati</taxon>
        <taxon>Fusobacteriota</taxon>
        <taxon>Fusobacteriia</taxon>
        <taxon>Fusobacteriales</taxon>
        <taxon>Fusobacteriaceae</taxon>
        <taxon>Fusobacterium</taxon>
    </lineage>
</organism>
<protein>
    <submittedName>
        <fullName evidence="1">Autotransporter domain-containing protein</fullName>
    </submittedName>
</protein>
<dbReference type="EMBL" id="NIRK01000001">
    <property type="protein sequence ID" value="PHH99078.1"/>
    <property type="molecule type" value="Genomic_DNA"/>
</dbReference>
<gene>
    <name evidence="1" type="ORF">CA836_04780</name>
</gene>
<dbReference type="InterPro" id="IPR053787">
    <property type="entry name" value="Autotransptr-assoc_N"/>
</dbReference>
<name>A0A2C6AAH6_FUSNP</name>
<evidence type="ECO:0000313" key="1">
    <source>
        <dbReference type="EMBL" id="PHH99078.1"/>
    </source>
</evidence>
<comment type="caution">
    <text evidence="1">The sequence shown here is derived from an EMBL/GenBank/DDBJ whole genome shotgun (WGS) entry which is preliminary data.</text>
</comment>
<dbReference type="NCBIfam" id="NF033175">
    <property type="entry name" value="fuso_auto_Nterm"/>
    <property type="match status" value="1"/>
</dbReference>
<dbReference type="AlphaFoldDB" id="A0A2C6AAH6"/>
<reference evidence="1 2" key="1">
    <citation type="submission" date="2017-06" db="EMBL/GenBank/DDBJ databases">
        <title>Draft genome sequence of Fusobacterium nucleatum subsp. polymorphum KCOM 1248 (=ChDC F113).</title>
        <authorList>
            <person name="Kook J.-K."/>
            <person name="Park S.-N."/>
            <person name="Lim Y.K."/>
            <person name="Roh H."/>
        </authorList>
    </citation>
    <scope>NUCLEOTIDE SEQUENCE [LARGE SCALE GENOMIC DNA]</scope>
    <source>
        <strain evidence="2">KCOM 1248 (ChDC F113)</strain>
    </source>
</reference>
<evidence type="ECO:0000313" key="2">
    <source>
        <dbReference type="Proteomes" id="UP000223525"/>
    </source>
</evidence>
<dbReference type="Proteomes" id="UP000223525">
    <property type="component" value="Unassembled WGS sequence"/>
</dbReference>
<accession>A0A2C6AAH6</accession>
<sequence length="1179" mass="122671">MGNNNLYKVENTLRSIAKRYKSVKYSLGLAILFLMMGVSAFSEEVVAQEAVAQQEVMTTEQIASSKDNLKDSIGGLKSKIDTARAENEKSLAGLRLELIQLMEQGNQVVKSPWSSWQFGANYIYNDWQSTYKGRGDKSGKYPYEGILTRSDNVYERNISPISKNYSSLPTSSNFRSASSNNRDGIPRGYGLVRVKEVQEPIIGFDVSAGVRPKQVVKGAINIADKNPIAPEQPEAISFNTPTINIAPPASVSVTAATPTVTAPTVTAPSPNVPTLPTALSFSPVTPTVTAPTAPTVTVSNPLDLSFNGTGFGQGYTPSTTQSGLYIENYHEYDTTAPVYLTYTATGRTMTGGTVNVKLDNGTPGTSLVPGTSSSQGVYFINDAADHSVTIKGDYDITRASDAGNGTLYFVSLNPYEVGNSSSTDGVYNFAGNLTLHGHNNPSSANLLLGFEHQLLANNGGGSGHYTNVENGTVTSVLKNTGTITLQDGYNLVAFQIDTEYTPSSNGYFRKQPQTINDGKIIINSKNSIGIDYGNYYSASPNTKLTLGNIEVNGENNYGFRMKSYYNMKYGGVNPAYYDLTEVTGGGSGKKISVKGKKNVGISIAQGYSTGDPLTKITGLNIEVGGTNNVGFLRNSQNDLPAANINTNAMVLNSTTMGDTFNFDSTATGSALIRSDVHEVILDKDITVGATGVKNALMQAGHDGKVTLASGKKITSTTANEFYGMTAGNFAGADAKKAIAKNNGELNIGGNKSLGMAIDVDDEGINNGKINFSGTSGAGVYNTGTFTSNSGSEINISGQSSVGAFNSGTNGNLTIANGAKIQGTADDTTGIYGTDGTATNNGTITMTADSVKGLVTGGANAKVINNKTVTVTGKGAVGAASLEGTITAAAGSITADGTSGIALYTGGTVGGTINANGGTIDAKNGAINVFADKGTINLNGATINTGANSLAFIKSSNGGIVDFKSATTANIATDGTGFYIPPASTPTTVTYTPFTGIGSISGFNNLSNLTLNMYKNSNVAVAAYVESDLSTLTGSSISGFNIVDKTGTHEYNDYLLYKSKLTADPGTTYAQFKGIALSNSSVINDTTLSTSDNNVNLMAQENTDTLAWVNLINNKTIELTGTNSLAMYASNGKIKNSAGANITIGDTGTAIYGKNKGAGDTDIENSGEITVGQGSTAIYA</sequence>
<dbReference type="RefSeq" id="WP_143403725.1">
    <property type="nucleotide sequence ID" value="NZ_NIRK01000001.1"/>
</dbReference>
<feature type="non-terminal residue" evidence="1">
    <location>
        <position position="1179"/>
    </location>
</feature>